<name>A0ABS6U3B2_9PSEU</name>
<sequence length="112" mass="11379">MSARTAAPVAAALAAVAVAARRRGGAGPTVVLGTAALLRPARPLPRRPGRRRTVPTWQTVHLLSHRPGGATDVLVVAVDTGTIGGCAVGPDGPTPLRTWRVGPVSDGTRPLT</sequence>
<evidence type="ECO:0000256" key="1">
    <source>
        <dbReference type="SAM" id="MobiDB-lite"/>
    </source>
</evidence>
<feature type="region of interest" description="Disordered" evidence="1">
    <location>
        <begin position="89"/>
        <end position="112"/>
    </location>
</feature>
<dbReference type="RefSeq" id="WP_218592291.1">
    <property type="nucleotide sequence ID" value="NZ_JADQDE010000163.1"/>
</dbReference>
<organism evidence="2 3">
    <name type="scientific">Pseudonocardia oceani</name>
    <dbReference type="NCBI Taxonomy" id="2792013"/>
    <lineage>
        <taxon>Bacteria</taxon>
        <taxon>Bacillati</taxon>
        <taxon>Actinomycetota</taxon>
        <taxon>Actinomycetes</taxon>
        <taxon>Pseudonocardiales</taxon>
        <taxon>Pseudonocardiaceae</taxon>
        <taxon>Pseudonocardia</taxon>
    </lineage>
</organism>
<dbReference type="EMBL" id="JADQDF010000001">
    <property type="protein sequence ID" value="MBW0126713.1"/>
    <property type="molecule type" value="Genomic_DNA"/>
</dbReference>
<comment type="caution">
    <text evidence="2">The sequence shown here is derived from an EMBL/GenBank/DDBJ whole genome shotgun (WGS) entry which is preliminary data.</text>
</comment>
<protein>
    <submittedName>
        <fullName evidence="2">Uncharacterized protein</fullName>
    </submittedName>
</protein>
<accession>A0ABS6U3B2</accession>
<keyword evidence="3" id="KW-1185">Reference proteome</keyword>
<dbReference type="Proteomes" id="UP000694300">
    <property type="component" value="Unassembled WGS sequence"/>
</dbReference>
<reference evidence="2 3" key="1">
    <citation type="submission" date="2020-11" db="EMBL/GenBank/DDBJ databases">
        <title>Pseudonocardia abyssalis sp. nov. and Pseudonocardia oceani sp. nov., description and phylogenomic analysis of two novel actinomycetes isolated from the deep Southern Ocean.</title>
        <authorList>
            <person name="Parra J."/>
        </authorList>
    </citation>
    <scope>NUCLEOTIDE SEQUENCE [LARGE SCALE GENOMIC DNA]</scope>
    <source>
        <strain evidence="3">KRD185</strain>
    </source>
</reference>
<evidence type="ECO:0000313" key="2">
    <source>
        <dbReference type="EMBL" id="MBW0126713.1"/>
    </source>
</evidence>
<gene>
    <name evidence="2" type="ORF">I4I82_03335</name>
</gene>
<proteinExistence type="predicted"/>
<evidence type="ECO:0000313" key="3">
    <source>
        <dbReference type="Proteomes" id="UP000694300"/>
    </source>
</evidence>